<dbReference type="RefSeq" id="WP_377388428.1">
    <property type="nucleotide sequence ID" value="NZ_JBHUIX010000005.1"/>
</dbReference>
<dbReference type="InterPro" id="IPR011990">
    <property type="entry name" value="TPR-like_helical_dom_sf"/>
</dbReference>
<evidence type="ECO:0000256" key="1">
    <source>
        <dbReference type="SAM" id="SignalP"/>
    </source>
</evidence>
<protein>
    <recommendedName>
        <fullName evidence="4">DUF560 domain-containing protein</fullName>
    </recommendedName>
</protein>
<keyword evidence="3" id="KW-1185">Reference proteome</keyword>
<evidence type="ECO:0000313" key="3">
    <source>
        <dbReference type="Proteomes" id="UP001597413"/>
    </source>
</evidence>
<feature type="signal peptide" evidence="1">
    <location>
        <begin position="1"/>
        <end position="25"/>
    </location>
</feature>
<reference evidence="3" key="1">
    <citation type="journal article" date="2019" name="Int. J. Syst. Evol. Microbiol.">
        <title>The Global Catalogue of Microorganisms (GCM) 10K type strain sequencing project: providing services to taxonomists for standard genome sequencing and annotation.</title>
        <authorList>
            <consortium name="The Broad Institute Genomics Platform"/>
            <consortium name="The Broad Institute Genome Sequencing Center for Infectious Disease"/>
            <person name="Wu L."/>
            <person name="Ma J."/>
        </authorList>
    </citation>
    <scope>NUCLEOTIDE SEQUENCE [LARGE SCALE GENOMIC DNA]</scope>
    <source>
        <strain evidence="3">CCUG 55131</strain>
    </source>
</reference>
<organism evidence="2 3">
    <name type="scientific">Rhodobacter lacus</name>
    <dbReference type="NCBI Taxonomy" id="1641972"/>
    <lineage>
        <taxon>Bacteria</taxon>
        <taxon>Pseudomonadati</taxon>
        <taxon>Pseudomonadota</taxon>
        <taxon>Alphaproteobacteria</taxon>
        <taxon>Rhodobacterales</taxon>
        <taxon>Rhodobacter group</taxon>
        <taxon>Rhodobacter</taxon>
    </lineage>
</organism>
<dbReference type="Gene3D" id="1.25.40.10">
    <property type="entry name" value="Tetratricopeptide repeat domain"/>
    <property type="match status" value="1"/>
</dbReference>
<feature type="chain" id="PRO_5047227095" description="DUF560 domain-containing protein" evidence="1">
    <location>
        <begin position="26"/>
        <end position="447"/>
    </location>
</feature>
<proteinExistence type="predicted"/>
<comment type="caution">
    <text evidence="2">The sequence shown here is derived from an EMBL/GenBank/DDBJ whole genome shotgun (WGS) entry which is preliminary data.</text>
</comment>
<evidence type="ECO:0008006" key="4">
    <source>
        <dbReference type="Google" id="ProtNLM"/>
    </source>
</evidence>
<accession>A0ABW5A607</accession>
<dbReference type="Proteomes" id="UP001597413">
    <property type="component" value="Unassembled WGS sequence"/>
</dbReference>
<sequence length="447" mass="47863">MPGRLRLCSAALAGLLALAAPPLSAQEGLSPAQARALALAAHRAKDGPLASGLARALLQRDPEDAVARMILAAAEYASGDFAAAGADARRAYRDAPRGPARHDAAMIAAESAFKREQIGAARGWLRRAAYFAPDAAHQRLALRALHGLEPMQKLRWSLSFSVRPVSNINGGTLTESISFGPYTLPMPAELQALSGLQTRLGADLSYRFAETARSQWTLAAGLDGTVNRLSGSAKEHAPGVNGSDYDFWTLNTALIYRGLPEGWRAPWEGWVSARHDTYGGAALTNRLGLGLAKDFRLAPRDALRAEVGVERQHRLDAPERSGTAQSLGLSYAHAGAPGRLRLSGQAIQMLSSAEASAYTGGRIGLGYDLARPLFGAAFRFDLGLETRDYDSGREDRKLDLGVSAVLPRVQYMGFAPEIGASFSRNRSNHLLYDSREFGLTLGVKSVF</sequence>
<dbReference type="SUPFAM" id="SSF48452">
    <property type="entry name" value="TPR-like"/>
    <property type="match status" value="1"/>
</dbReference>
<gene>
    <name evidence="2" type="ORF">ACFSM0_06380</name>
</gene>
<dbReference type="EMBL" id="JBHUIX010000005">
    <property type="protein sequence ID" value="MFD2173707.1"/>
    <property type="molecule type" value="Genomic_DNA"/>
</dbReference>
<keyword evidence="1" id="KW-0732">Signal</keyword>
<name>A0ABW5A607_9RHOB</name>
<evidence type="ECO:0000313" key="2">
    <source>
        <dbReference type="EMBL" id="MFD2173707.1"/>
    </source>
</evidence>